<evidence type="ECO:0000256" key="1">
    <source>
        <dbReference type="SAM" id="SignalP"/>
    </source>
</evidence>
<keyword evidence="3" id="KW-1185">Reference proteome</keyword>
<dbReference type="EMBL" id="SSMQ01000009">
    <property type="protein sequence ID" value="TKD09794.1"/>
    <property type="molecule type" value="Genomic_DNA"/>
</dbReference>
<feature type="signal peptide" evidence="1">
    <location>
        <begin position="1"/>
        <end position="18"/>
    </location>
</feature>
<dbReference type="PANTHER" id="PTHR45982">
    <property type="entry name" value="REGULATOR OF CHROMOSOME CONDENSATION"/>
    <property type="match status" value="1"/>
</dbReference>
<dbReference type="Gene3D" id="2.130.10.30">
    <property type="entry name" value="Regulator of chromosome condensation 1/beta-lactamase-inhibitor protein II"/>
    <property type="match status" value="2"/>
</dbReference>
<dbReference type="InterPro" id="IPR009091">
    <property type="entry name" value="RCC1/BLIP-II"/>
</dbReference>
<feature type="chain" id="PRO_5020769676" evidence="1">
    <location>
        <begin position="19"/>
        <end position="449"/>
    </location>
</feature>
<dbReference type="Proteomes" id="UP000309215">
    <property type="component" value="Unassembled WGS sequence"/>
</dbReference>
<dbReference type="PRINTS" id="PR00633">
    <property type="entry name" value="RCCNDNSATION"/>
</dbReference>
<dbReference type="AlphaFoldDB" id="A0A4U1JF18"/>
<dbReference type="PANTHER" id="PTHR45982:SF1">
    <property type="entry name" value="REGULATOR OF CHROMOSOME CONDENSATION"/>
    <property type="match status" value="1"/>
</dbReference>
<dbReference type="GO" id="GO:0005737">
    <property type="term" value="C:cytoplasm"/>
    <property type="evidence" value="ECO:0007669"/>
    <property type="project" value="TreeGrafter"/>
</dbReference>
<comment type="caution">
    <text evidence="2">The sequence shown here is derived from an EMBL/GenBank/DDBJ whole genome shotgun (WGS) entry which is preliminary data.</text>
</comment>
<organism evidence="2 3">
    <name type="scientific">Polyangium fumosum</name>
    <dbReference type="NCBI Taxonomy" id="889272"/>
    <lineage>
        <taxon>Bacteria</taxon>
        <taxon>Pseudomonadati</taxon>
        <taxon>Myxococcota</taxon>
        <taxon>Polyangia</taxon>
        <taxon>Polyangiales</taxon>
        <taxon>Polyangiaceae</taxon>
        <taxon>Polyangium</taxon>
    </lineage>
</organism>
<keyword evidence="1" id="KW-0732">Signal</keyword>
<dbReference type="PROSITE" id="PS50012">
    <property type="entry name" value="RCC1_3"/>
    <property type="match status" value="5"/>
</dbReference>
<proteinExistence type="predicted"/>
<dbReference type="RefSeq" id="WP_136929017.1">
    <property type="nucleotide sequence ID" value="NZ_SSMQ01000009.1"/>
</dbReference>
<reference evidence="2 3" key="1">
    <citation type="submission" date="2019-04" db="EMBL/GenBank/DDBJ databases">
        <authorList>
            <person name="Li Y."/>
            <person name="Wang J."/>
        </authorList>
    </citation>
    <scope>NUCLEOTIDE SEQUENCE [LARGE SCALE GENOMIC DNA]</scope>
    <source>
        <strain evidence="2 3">DSM 14668</strain>
    </source>
</reference>
<dbReference type="InterPro" id="IPR000408">
    <property type="entry name" value="Reg_chr_condens"/>
</dbReference>
<accession>A0A4U1JF18</accession>
<evidence type="ECO:0000313" key="3">
    <source>
        <dbReference type="Proteomes" id="UP000309215"/>
    </source>
</evidence>
<dbReference type="SUPFAM" id="SSF50985">
    <property type="entry name" value="RCC1/BLIP-II"/>
    <property type="match status" value="2"/>
</dbReference>
<name>A0A4U1JF18_9BACT</name>
<evidence type="ECO:0000313" key="2">
    <source>
        <dbReference type="EMBL" id="TKD09794.1"/>
    </source>
</evidence>
<dbReference type="InterPro" id="IPR051553">
    <property type="entry name" value="Ran_GTPase-activating"/>
</dbReference>
<gene>
    <name evidence="2" type="ORF">E8A74_11590</name>
</gene>
<dbReference type="OrthoDB" id="9758365at2"/>
<dbReference type="GO" id="GO:0005085">
    <property type="term" value="F:guanyl-nucleotide exchange factor activity"/>
    <property type="evidence" value="ECO:0007669"/>
    <property type="project" value="TreeGrafter"/>
</dbReference>
<dbReference type="Pfam" id="PF13540">
    <property type="entry name" value="RCC1_2"/>
    <property type="match status" value="5"/>
</dbReference>
<protein>
    <submittedName>
        <fullName evidence="2">Uncharacterized protein</fullName>
    </submittedName>
</protein>
<dbReference type="PROSITE" id="PS51257">
    <property type="entry name" value="PROKAR_LIPOPROTEIN"/>
    <property type="match status" value="1"/>
</dbReference>
<sequence>MRNAFSVSALVVGLAVLAACTPEPRDYGTGGGGTGGTGGAGGAPSCDPGTADCDDAPGCETVVENDPANCGGCGVRCGLQCAGTTCDDPVQIVAGYRHSCTRTALGDVYCWGSNTSYELGIGDMLDQYLPQKVAVGGKAVHIDAGGGVFKNAAGADQIIAHTCAVLEDTTVRCWGWNTSGQLGTASGNWQDKPTTVVSLVGAKEVSVGGRHTCAVTSQGELYCWGANDMGQCGLGTPSEKVDMPSLVALADVVHVSAGFEHTCAVTKAGTLHCWGVNGLYGRLGIGDGPDQAAPKVVSLTSVEQISAGYEHTCALKGGQQYCWGNGYQGQLGIDGEFTWRTSPTDASAVPSPIFVSAGFQHTASVSGAEGKPYVSSTVVRIGDGTTNTTYVPLPVELPDVVEIAAGWRHTCARTSKGQLHCWGDNKEAKFTAPDFGDEILSPRLILFAP</sequence>